<gene>
    <name evidence="2" type="ORF">MSZNOR_1739</name>
</gene>
<dbReference type="SUPFAM" id="SSF46785">
    <property type="entry name" value="Winged helix' DNA-binding domain"/>
    <property type="match status" value="1"/>
</dbReference>
<dbReference type="EMBL" id="OX458333">
    <property type="protein sequence ID" value="CAI8808851.1"/>
    <property type="molecule type" value="Genomic_DNA"/>
</dbReference>
<dbReference type="PANTHER" id="PTHR43736:SF4">
    <property type="entry name" value="SLR1690 PROTEIN"/>
    <property type="match status" value="1"/>
</dbReference>
<evidence type="ECO:0000313" key="3">
    <source>
        <dbReference type="Proteomes" id="UP001162030"/>
    </source>
</evidence>
<dbReference type="InterPro" id="IPR054105">
    <property type="entry name" value="WHD_NrtR"/>
</dbReference>
<dbReference type="Proteomes" id="UP001162030">
    <property type="component" value="Chromosome"/>
</dbReference>
<evidence type="ECO:0000259" key="1">
    <source>
        <dbReference type="PROSITE" id="PS51462"/>
    </source>
</evidence>
<dbReference type="GO" id="GO:0016787">
    <property type="term" value="F:hydrolase activity"/>
    <property type="evidence" value="ECO:0007669"/>
    <property type="project" value="UniProtKB-KW"/>
</dbReference>
<dbReference type="RefSeq" id="WP_051331599.1">
    <property type="nucleotide sequence ID" value="NZ_OX458333.1"/>
</dbReference>
<dbReference type="InterPro" id="IPR000086">
    <property type="entry name" value="NUDIX_hydrolase_dom"/>
</dbReference>
<proteinExistence type="predicted"/>
<evidence type="ECO:0000313" key="2">
    <source>
        <dbReference type="EMBL" id="CAI8808851.1"/>
    </source>
</evidence>
<keyword evidence="3" id="KW-1185">Reference proteome</keyword>
<accession>A0ABM9I0G6</accession>
<dbReference type="Gene3D" id="1.10.10.10">
    <property type="entry name" value="Winged helix-like DNA-binding domain superfamily/Winged helix DNA-binding domain"/>
    <property type="match status" value="1"/>
</dbReference>
<sequence>MSTVLVTADMVVFGLINEQLHVLLVQRAAEPFNGMWALPGAELLPEIDPSLEHAAHRRLEEKTGLGDVYLEQVITVSGPDRDPRGYSISTVFMALVRPGECRLKAGDRVSDVAWYPIDQDKVSVPLAFDHEELLRIATRRLRAKAEYSLLPALLLPPLFTVPELERLYHHLIGAPCPNYTLRRRLATGPWLKNAGKTKLVGKKQTRLYQLDLAQLGTFLDAL</sequence>
<dbReference type="Gene3D" id="3.90.79.10">
    <property type="entry name" value="Nucleoside Triphosphate Pyrophosphohydrolase"/>
    <property type="match status" value="1"/>
</dbReference>
<organism evidence="2 3">
    <name type="scientific">Methylocaldum szegediense</name>
    <dbReference type="NCBI Taxonomy" id="73780"/>
    <lineage>
        <taxon>Bacteria</taxon>
        <taxon>Pseudomonadati</taxon>
        <taxon>Pseudomonadota</taxon>
        <taxon>Gammaproteobacteria</taxon>
        <taxon>Methylococcales</taxon>
        <taxon>Methylococcaceae</taxon>
        <taxon>Methylocaldum</taxon>
    </lineage>
</organism>
<dbReference type="PROSITE" id="PS51462">
    <property type="entry name" value="NUDIX"/>
    <property type="match status" value="1"/>
</dbReference>
<dbReference type="Pfam" id="PF00293">
    <property type="entry name" value="NUDIX"/>
    <property type="match status" value="1"/>
</dbReference>
<keyword evidence="2" id="KW-0378">Hydrolase</keyword>
<feature type="domain" description="Nudix hydrolase" evidence="1">
    <location>
        <begin position="6"/>
        <end position="138"/>
    </location>
</feature>
<dbReference type="InterPro" id="IPR036390">
    <property type="entry name" value="WH_DNA-bd_sf"/>
</dbReference>
<dbReference type="PANTHER" id="PTHR43736">
    <property type="entry name" value="ADP-RIBOSE PYROPHOSPHATASE"/>
    <property type="match status" value="1"/>
</dbReference>
<dbReference type="InterPro" id="IPR015797">
    <property type="entry name" value="NUDIX_hydrolase-like_dom_sf"/>
</dbReference>
<reference evidence="2 3" key="1">
    <citation type="submission" date="2023-03" db="EMBL/GenBank/DDBJ databases">
        <authorList>
            <person name="Pearce D."/>
        </authorList>
    </citation>
    <scope>NUCLEOTIDE SEQUENCE [LARGE SCALE GENOMIC DNA]</scope>
    <source>
        <strain evidence="2">Msz</strain>
    </source>
</reference>
<dbReference type="SUPFAM" id="SSF55811">
    <property type="entry name" value="Nudix"/>
    <property type="match status" value="1"/>
</dbReference>
<dbReference type="InterPro" id="IPR036388">
    <property type="entry name" value="WH-like_DNA-bd_sf"/>
</dbReference>
<dbReference type="Pfam" id="PF21906">
    <property type="entry name" value="WHD_NrtR"/>
    <property type="match status" value="1"/>
</dbReference>
<protein>
    <submittedName>
        <fullName evidence="2">Nudix hydrolase domain-containing protein</fullName>
    </submittedName>
</protein>
<dbReference type="CDD" id="cd18873">
    <property type="entry name" value="NUDIX_NadM_like"/>
    <property type="match status" value="1"/>
</dbReference>
<name>A0ABM9I0G6_9GAMM</name>